<comment type="similarity">
    <text evidence="1">Belongs to the universal ribosomal protein uS14 family.</text>
</comment>
<dbReference type="InterPro" id="IPR018271">
    <property type="entry name" value="Ribosomal_uS14_CS"/>
</dbReference>
<dbReference type="PANTHER" id="PTHR19836:SF19">
    <property type="entry name" value="SMALL RIBOSOMAL SUBUNIT PROTEIN US14M"/>
    <property type="match status" value="1"/>
</dbReference>
<dbReference type="InterPro" id="IPR023036">
    <property type="entry name" value="Ribosomal_uS14_bac/plastid"/>
</dbReference>
<gene>
    <name evidence="5" type="primary">rps14</name>
    <name evidence="5" type="ORF">BafuCp131</name>
</gene>
<dbReference type="RefSeq" id="YP_010983219.1">
    <property type="nucleotide sequence ID" value="NC_084208.1"/>
</dbReference>
<dbReference type="GO" id="GO:0005737">
    <property type="term" value="C:cytoplasm"/>
    <property type="evidence" value="ECO:0007669"/>
    <property type="project" value="UniProtKB-ARBA"/>
</dbReference>
<dbReference type="HAMAP" id="MF_00537">
    <property type="entry name" value="Ribosomal_uS14_1"/>
    <property type="match status" value="1"/>
</dbReference>
<proteinExistence type="inferred from homology"/>
<evidence type="ECO:0000256" key="2">
    <source>
        <dbReference type="ARBA" id="ARBA00022980"/>
    </source>
</evidence>
<keyword evidence="2 5" id="KW-0689">Ribosomal protein</keyword>
<dbReference type="EMBL" id="KP714733">
    <property type="protein sequence ID" value="AKE98919.1"/>
    <property type="molecule type" value="Genomic_DNA"/>
</dbReference>
<dbReference type="PANTHER" id="PTHR19836">
    <property type="entry name" value="30S RIBOSOMAL PROTEIN S14"/>
    <property type="match status" value="1"/>
</dbReference>
<dbReference type="NCBIfam" id="NF006477">
    <property type="entry name" value="PRK08881.1"/>
    <property type="match status" value="1"/>
</dbReference>
<dbReference type="Gene3D" id="1.10.287.1480">
    <property type="match status" value="1"/>
</dbReference>
<dbReference type="GO" id="GO:0006412">
    <property type="term" value="P:translation"/>
    <property type="evidence" value="ECO:0007669"/>
    <property type="project" value="InterPro"/>
</dbReference>
<keyword evidence="5" id="KW-0934">Plastid</keyword>
<dbReference type="GeneID" id="86126365"/>
<name>A0A0F6YFS2_BANFU</name>
<keyword evidence="3" id="KW-0687">Ribonucleoprotein</keyword>
<dbReference type="FunFam" id="1.10.287.1480:FF:000001">
    <property type="entry name" value="30S ribosomal protein S14"/>
    <property type="match status" value="1"/>
</dbReference>
<dbReference type="AlphaFoldDB" id="A0A0F6YFS2"/>
<evidence type="ECO:0000313" key="5">
    <source>
        <dbReference type="EMBL" id="AKE98919.1"/>
    </source>
</evidence>
<reference evidence="5" key="1">
    <citation type="submission" date="2015-01" db="EMBL/GenBank/DDBJ databases">
        <title>The complete plastid genome of Bangia fuscopurpurea (Dillwyn) Lyngbye revealed ancestral gene repertoire and highly conserved synteny among genera of Bangiales (Rhodophyta).</title>
        <authorList>
            <person name="Cao M."/>
            <person name="Bi G."/>
            <person name="Mao Y."/>
            <person name="Kong F."/>
        </authorList>
    </citation>
    <scope>NUCLEOTIDE SEQUENCE</scope>
</reference>
<evidence type="ECO:0000256" key="3">
    <source>
        <dbReference type="ARBA" id="ARBA00023274"/>
    </source>
</evidence>
<sequence>MAKKNMIQRELKREKLKKKYYSKRLAIKQELKKTNSFTDQMHLRQKLQEMPRNSAAVRGRNRCWFTGRSRGYYRDFGLSRHVFREMSHECLLPGITKSSW</sequence>
<evidence type="ECO:0000256" key="1">
    <source>
        <dbReference type="ARBA" id="ARBA00009083"/>
    </source>
</evidence>
<evidence type="ECO:0000256" key="4">
    <source>
        <dbReference type="ARBA" id="ARBA00035247"/>
    </source>
</evidence>
<protein>
    <recommendedName>
        <fullName evidence="4">Small ribosomal subunit protein uS14c</fullName>
    </recommendedName>
</protein>
<dbReference type="GO" id="GO:0015935">
    <property type="term" value="C:small ribosomal subunit"/>
    <property type="evidence" value="ECO:0007669"/>
    <property type="project" value="TreeGrafter"/>
</dbReference>
<dbReference type="PROSITE" id="PS00527">
    <property type="entry name" value="RIBOSOMAL_S14"/>
    <property type="match status" value="1"/>
</dbReference>
<accession>A0A0F6YFS2</accession>
<geneLocation type="plastid" evidence="5"/>
<dbReference type="Pfam" id="PF00253">
    <property type="entry name" value="Ribosomal_S14"/>
    <property type="match status" value="1"/>
</dbReference>
<organism evidence="5">
    <name type="scientific">Bangia fuscopurpurea</name>
    <name type="common">Red alga</name>
    <name type="synonym">Conferva fuscopurpurea</name>
    <dbReference type="NCBI Taxonomy" id="101920"/>
    <lineage>
        <taxon>Eukaryota</taxon>
        <taxon>Rhodophyta</taxon>
        <taxon>Bangiophyceae</taxon>
        <taxon>Bangiales</taxon>
        <taxon>Bangiaceae</taxon>
        <taxon>Bangia</taxon>
    </lineage>
</organism>
<dbReference type="GO" id="GO:0003735">
    <property type="term" value="F:structural constituent of ribosome"/>
    <property type="evidence" value="ECO:0007669"/>
    <property type="project" value="InterPro"/>
</dbReference>
<dbReference type="SUPFAM" id="SSF57716">
    <property type="entry name" value="Glucocorticoid receptor-like (DNA-binding domain)"/>
    <property type="match status" value="1"/>
</dbReference>
<dbReference type="InterPro" id="IPR001209">
    <property type="entry name" value="Ribosomal_uS14"/>
</dbReference>